<proteinExistence type="predicted"/>
<evidence type="ECO:0000313" key="2">
    <source>
        <dbReference type="EMBL" id="MDI1436250.1"/>
    </source>
</evidence>
<protein>
    <submittedName>
        <fullName evidence="2">Uncharacterized protein</fullName>
    </submittedName>
</protein>
<evidence type="ECO:0000256" key="1">
    <source>
        <dbReference type="SAM" id="MobiDB-lite"/>
    </source>
</evidence>
<reference evidence="2 3" key="1">
    <citation type="submission" date="2023-04" db="EMBL/GenBank/DDBJ databases">
        <title>The genome sequence of Polyangium sorediatum DSM14670.</title>
        <authorList>
            <person name="Zhang X."/>
        </authorList>
    </citation>
    <scope>NUCLEOTIDE SEQUENCE [LARGE SCALE GENOMIC DNA]</scope>
    <source>
        <strain evidence="2 3">DSM 14670</strain>
    </source>
</reference>
<name>A0ABT6P7W0_9BACT</name>
<dbReference type="RefSeq" id="WP_136968087.1">
    <property type="nucleotide sequence ID" value="NZ_JARZHI010000076.1"/>
</dbReference>
<accession>A0ABT6P7W0</accession>
<dbReference type="EMBL" id="JARZHI010000076">
    <property type="protein sequence ID" value="MDI1436250.1"/>
    <property type="molecule type" value="Genomic_DNA"/>
</dbReference>
<feature type="region of interest" description="Disordered" evidence="1">
    <location>
        <begin position="59"/>
        <end position="86"/>
    </location>
</feature>
<gene>
    <name evidence="2" type="ORF">QHF89_42495</name>
</gene>
<feature type="compositionally biased region" description="Gly residues" evidence="1">
    <location>
        <begin position="66"/>
        <end position="76"/>
    </location>
</feature>
<feature type="region of interest" description="Disordered" evidence="1">
    <location>
        <begin position="28"/>
        <end position="47"/>
    </location>
</feature>
<sequence length="86" mass="9062">MVERGDDVIARVVELGIDSVDGASSIIPEVRRGSRKRHEHPAEGTVEEVEQGLLLAPRHASAPQPGGIGRAAGLGGCSEKRVNEID</sequence>
<organism evidence="2 3">
    <name type="scientific">Polyangium sorediatum</name>
    <dbReference type="NCBI Taxonomy" id="889274"/>
    <lineage>
        <taxon>Bacteria</taxon>
        <taxon>Pseudomonadati</taxon>
        <taxon>Myxococcota</taxon>
        <taxon>Polyangia</taxon>
        <taxon>Polyangiales</taxon>
        <taxon>Polyangiaceae</taxon>
        <taxon>Polyangium</taxon>
    </lineage>
</organism>
<evidence type="ECO:0000313" key="3">
    <source>
        <dbReference type="Proteomes" id="UP001160301"/>
    </source>
</evidence>
<keyword evidence="3" id="KW-1185">Reference proteome</keyword>
<dbReference type="Proteomes" id="UP001160301">
    <property type="component" value="Unassembled WGS sequence"/>
</dbReference>
<comment type="caution">
    <text evidence="2">The sequence shown here is derived from an EMBL/GenBank/DDBJ whole genome shotgun (WGS) entry which is preliminary data.</text>
</comment>